<dbReference type="EMBL" id="CP087164">
    <property type="protein sequence ID" value="UGS33976.1"/>
    <property type="molecule type" value="Genomic_DNA"/>
</dbReference>
<evidence type="ECO:0000313" key="4">
    <source>
        <dbReference type="EMBL" id="UGS33976.1"/>
    </source>
</evidence>
<evidence type="ECO:0000313" key="5">
    <source>
        <dbReference type="Proteomes" id="UP001162834"/>
    </source>
</evidence>
<dbReference type="AlphaFoldDB" id="A0A9E7BWY7"/>
<proteinExistence type="predicted"/>
<protein>
    <recommendedName>
        <fullName evidence="3">N-acetyltransferase domain-containing protein</fullName>
    </recommendedName>
</protein>
<accession>A0A9E7BWY7</accession>
<dbReference type="SUPFAM" id="SSF55729">
    <property type="entry name" value="Acyl-CoA N-acyltransferases (Nat)"/>
    <property type="match status" value="1"/>
</dbReference>
<dbReference type="PROSITE" id="PS51186">
    <property type="entry name" value="GNAT"/>
    <property type="match status" value="1"/>
</dbReference>
<keyword evidence="2" id="KW-0012">Acyltransferase</keyword>
<keyword evidence="1" id="KW-0808">Transferase</keyword>
<dbReference type="Pfam" id="PF00583">
    <property type="entry name" value="Acetyltransf_1"/>
    <property type="match status" value="1"/>
</dbReference>
<evidence type="ECO:0000256" key="2">
    <source>
        <dbReference type="ARBA" id="ARBA00023315"/>
    </source>
</evidence>
<keyword evidence="5" id="KW-1185">Reference proteome</keyword>
<reference evidence="4" key="1">
    <citation type="journal article" date="2022" name="Int. J. Syst. Evol. Microbiol.">
        <title>Pseudomonas aegrilactucae sp. nov. and Pseudomonas morbosilactucae sp. nov., pathogens causing bacterial rot of lettuce in Japan.</title>
        <authorList>
            <person name="Sawada H."/>
            <person name="Fujikawa T."/>
            <person name="Satou M."/>
        </authorList>
    </citation>
    <scope>NUCLEOTIDE SEQUENCE</scope>
    <source>
        <strain evidence="4">0166_1</strain>
    </source>
</reference>
<dbReference type="PANTHER" id="PTHR43877">
    <property type="entry name" value="AMINOALKYLPHOSPHONATE N-ACETYLTRANSFERASE-RELATED-RELATED"/>
    <property type="match status" value="1"/>
</dbReference>
<dbReference type="GO" id="GO:0016747">
    <property type="term" value="F:acyltransferase activity, transferring groups other than amino-acyl groups"/>
    <property type="evidence" value="ECO:0007669"/>
    <property type="project" value="InterPro"/>
</dbReference>
<feature type="domain" description="N-acetyltransferase" evidence="3">
    <location>
        <begin position="1"/>
        <end position="161"/>
    </location>
</feature>
<dbReference type="InterPro" id="IPR000182">
    <property type="entry name" value="GNAT_dom"/>
</dbReference>
<sequence length="177" mass="19955">MNTRPLTPQDRTELARFFAEIPEADRNFLKDDVQEPQVLERWLDDEIAVRLVAVDEEGGRIVAFAALWPGIGRSSHVADLRLIVAHDARRRGLGREMARLALAEGLRHGWRKFTVDVPATHQSTINMFSEIGFRPEALLVDHLQEPDGRMHDIVSMAHIADDAWAEMLTTGLADTAR</sequence>
<name>A0A9E7BWY7_9ACTN</name>
<dbReference type="Proteomes" id="UP001162834">
    <property type="component" value="Chromosome"/>
</dbReference>
<dbReference type="CDD" id="cd04301">
    <property type="entry name" value="NAT_SF"/>
    <property type="match status" value="1"/>
</dbReference>
<evidence type="ECO:0000256" key="1">
    <source>
        <dbReference type="ARBA" id="ARBA00022679"/>
    </source>
</evidence>
<dbReference type="InterPro" id="IPR016181">
    <property type="entry name" value="Acyl_CoA_acyltransferase"/>
</dbReference>
<dbReference type="InterPro" id="IPR050832">
    <property type="entry name" value="Bact_Acetyltransf"/>
</dbReference>
<dbReference type="PANTHER" id="PTHR43877:SF1">
    <property type="entry name" value="ACETYLTRANSFERASE"/>
    <property type="match status" value="1"/>
</dbReference>
<dbReference type="Gene3D" id="3.40.630.30">
    <property type="match status" value="1"/>
</dbReference>
<organism evidence="4 5">
    <name type="scientific">Capillimicrobium parvum</name>
    <dbReference type="NCBI Taxonomy" id="2884022"/>
    <lineage>
        <taxon>Bacteria</taxon>
        <taxon>Bacillati</taxon>
        <taxon>Actinomycetota</taxon>
        <taxon>Thermoleophilia</taxon>
        <taxon>Solirubrobacterales</taxon>
        <taxon>Capillimicrobiaceae</taxon>
        <taxon>Capillimicrobium</taxon>
    </lineage>
</organism>
<dbReference type="KEGG" id="sbae:DSM104329_00343"/>
<evidence type="ECO:0000259" key="3">
    <source>
        <dbReference type="PROSITE" id="PS51186"/>
    </source>
</evidence>
<gene>
    <name evidence="4" type="ORF">DSM104329_00343</name>
</gene>
<dbReference type="RefSeq" id="WP_259313665.1">
    <property type="nucleotide sequence ID" value="NZ_CP087164.1"/>
</dbReference>